<dbReference type="Gene3D" id="3.30.1520.10">
    <property type="entry name" value="Phox-like domain"/>
    <property type="match status" value="1"/>
</dbReference>
<dbReference type="SUPFAM" id="SSF50044">
    <property type="entry name" value="SH3-domain"/>
    <property type="match status" value="3"/>
</dbReference>
<name>A0A913Y5G6_EXADI</name>
<dbReference type="InterPro" id="IPR001452">
    <property type="entry name" value="SH3_domain"/>
</dbReference>
<evidence type="ECO:0008006" key="9">
    <source>
        <dbReference type="Google" id="ProtNLM"/>
    </source>
</evidence>
<dbReference type="Gene3D" id="2.30.30.40">
    <property type="entry name" value="SH3 Domains"/>
    <property type="match status" value="3"/>
</dbReference>
<feature type="domain" description="SH3" evidence="5">
    <location>
        <begin position="533"/>
        <end position="593"/>
    </location>
</feature>
<dbReference type="InterPro" id="IPR001683">
    <property type="entry name" value="PX_dom"/>
</dbReference>
<feature type="domain" description="SH3" evidence="5">
    <location>
        <begin position="239"/>
        <end position="298"/>
    </location>
</feature>
<dbReference type="Pfam" id="PF07653">
    <property type="entry name" value="SH3_2"/>
    <property type="match status" value="1"/>
</dbReference>
<dbReference type="SMART" id="SM00312">
    <property type="entry name" value="PX"/>
    <property type="match status" value="1"/>
</dbReference>
<feature type="domain" description="PX" evidence="6">
    <location>
        <begin position="4"/>
        <end position="132"/>
    </location>
</feature>
<dbReference type="PROSITE" id="PS50002">
    <property type="entry name" value="SH3"/>
    <property type="match status" value="3"/>
</dbReference>
<feature type="compositionally biased region" description="Basic and acidic residues" evidence="4">
    <location>
        <begin position="415"/>
        <end position="430"/>
    </location>
</feature>
<keyword evidence="8" id="KW-1185">Reference proteome</keyword>
<dbReference type="PROSITE" id="PS50195">
    <property type="entry name" value="PX"/>
    <property type="match status" value="1"/>
</dbReference>
<dbReference type="EnsemblMetazoa" id="XM_021059058.2">
    <property type="protein sequence ID" value="XP_020914717.1"/>
    <property type="gene ID" value="LOC110252277"/>
</dbReference>
<feature type="compositionally biased region" description="Basic and acidic residues" evidence="4">
    <location>
        <begin position="502"/>
        <end position="516"/>
    </location>
</feature>
<dbReference type="PANTHER" id="PTHR15706">
    <property type="entry name" value="SH3 MULTIPLE DOMAIN"/>
    <property type="match status" value="1"/>
</dbReference>
<dbReference type="InterPro" id="IPR036028">
    <property type="entry name" value="SH3-like_dom_sf"/>
</dbReference>
<dbReference type="RefSeq" id="XP_020914719.1">
    <property type="nucleotide sequence ID" value="XM_021059060.2"/>
</dbReference>
<sequence>MSLDAVSDIYVEGVIKQTTPVKRYVFSIQVEWKNGVAIQVYRSYKTIYGLQLKLLKLEEFLTYLKNEYAENRTGYLLPDKTLFGKLGVKTQKKALTKMREVDEFLKSLIHLPRSISQCDAVLEFFRPLPEDMTFHFAKTNDLRDYSAGETRGTRRMGYALNISEPILLEQYVAICDYTKTQKNGLSLKAGNIVEVITMGEHGWWFVDLDGDLGWVPASFLTPRDGEDEDHQVVQVFAEGEEEMCFALGSHQPSNDDEVALEVGQILQVKQKNVDGWWFVSSEKGTGWAPCMHLHVLASTTGYTRQMEREAVMNNMRNVFAITDRRTTWNPNMSISTARKGTIKRRLHHDVIQEGPEDQPSYVNIEFNNNKKHDSDSSDEDSPSYVNFDFEKKKPAKRRSGKKDVQQGPSYMNMEYHNKKDNARMRRRRDEDGDLVELDFSKTKTSENGATSKEETNKDNEIQKKQAQNIEESAPSDTDTMQGKLKDENSERIEETSENDGLLNKDVKNTDDKEQSHMDDYQVMTQRSDSPVGGDIDVFLSIGDYTKDSDTEVNLQEGKSVQVLEQTDGGWWLVRTQSLSIGWAPSNFLEKITPEELKRRKALGLEPPERPPLRPPKSSRVHKKALEICYEKKFWSFVRKNGKDSTCSIADDEDKNYFNNIEEEQATNEEQVYESKDRWVCDEIGTCNKETNTKL</sequence>
<dbReference type="EnsemblMetazoa" id="XM_021059060.2">
    <property type="protein sequence ID" value="XP_020914719.1"/>
    <property type="gene ID" value="LOC110252277"/>
</dbReference>
<dbReference type="InterPro" id="IPR051228">
    <property type="entry name" value="NADPH_Oxidase/PX-Domain"/>
</dbReference>
<dbReference type="Pfam" id="PF00787">
    <property type="entry name" value="PX"/>
    <property type="match status" value="1"/>
</dbReference>
<accession>A0A913Y5G6</accession>
<dbReference type="OMA" id="ICVEERF"/>
<evidence type="ECO:0000259" key="6">
    <source>
        <dbReference type="PROSITE" id="PS50195"/>
    </source>
</evidence>
<dbReference type="RefSeq" id="XP_020914716.1">
    <property type="nucleotide sequence ID" value="XM_021059057.2"/>
</dbReference>
<dbReference type="EnsemblMetazoa" id="XM_021059057.2">
    <property type="protein sequence ID" value="XP_020914716.1"/>
    <property type="gene ID" value="LOC110252277"/>
</dbReference>
<dbReference type="AlphaFoldDB" id="A0A913Y5G6"/>
<feature type="compositionally biased region" description="Basic and acidic residues" evidence="4">
    <location>
        <begin position="483"/>
        <end position="494"/>
    </location>
</feature>
<evidence type="ECO:0000259" key="5">
    <source>
        <dbReference type="PROSITE" id="PS50002"/>
    </source>
</evidence>
<feature type="domain" description="SH3" evidence="5">
    <location>
        <begin position="166"/>
        <end position="225"/>
    </location>
</feature>
<evidence type="ECO:0000256" key="3">
    <source>
        <dbReference type="PROSITE-ProRule" id="PRU00192"/>
    </source>
</evidence>
<dbReference type="OrthoDB" id="10255964at2759"/>
<keyword evidence="1 3" id="KW-0728">SH3 domain</keyword>
<feature type="region of interest" description="Disordered" evidence="4">
    <location>
        <begin position="351"/>
        <end position="516"/>
    </location>
</feature>
<dbReference type="RefSeq" id="XP_020914717.1">
    <property type="nucleotide sequence ID" value="XM_021059058.2"/>
</dbReference>
<evidence type="ECO:0000313" key="8">
    <source>
        <dbReference type="Proteomes" id="UP000887567"/>
    </source>
</evidence>
<dbReference type="SUPFAM" id="SSF64268">
    <property type="entry name" value="PX domain"/>
    <property type="match status" value="1"/>
</dbReference>
<dbReference type="Proteomes" id="UP000887567">
    <property type="component" value="Unplaced"/>
</dbReference>
<dbReference type="KEGG" id="epa:110252277"/>
<organism evidence="7 8">
    <name type="scientific">Exaiptasia diaphana</name>
    <name type="common">Tropical sea anemone</name>
    <name type="synonym">Aiptasia pulchella</name>
    <dbReference type="NCBI Taxonomy" id="2652724"/>
    <lineage>
        <taxon>Eukaryota</taxon>
        <taxon>Metazoa</taxon>
        <taxon>Cnidaria</taxon>
        <taxon>Anthozoa</taxon>
        <taxon>Hexacorallia</taxon>
        <taxon>Actiniaria</taxon>
        <taxon>Aiptasiidae</taxon>
        <taxon>Exaiptasia</taxon>
    </lineage>
</organism>
<dbReference type="CDD" id="cd11856">
    <property type="entry name" value="SH3_p47phox_like"/>
    <property type="match status" value="1"/>
</dbReference>
<feature type="compositionally biased region" description="Basic and acidic residues" evidence="4">
    <location>
        <begin position="451"/>
        <end position="463"/>
    </location>
</feature>
<dbReference type="InterPro" id="IPR036871">
    <property type="entry name" value="PX_dom_sf"/>
</dbReference>
<protein>
    <recommendedName>
        <fullName evidence="9">SH3 and PX domain-containing protein 2A</fullName>
    </recommendedName>
</protein>
<dbReference type="GO" id="GO:0035091">
    <property type="term" value="F:phosphatidylinositol binding"/>
    <property type="evidence" value="ECO:0007669"/>
    <property type="project" value="InterPro"/>
</dbReference>
<evidence type="ECO:0000256" key="2">
    <source>
        <dbReference type="ARBA" id="ARBA00022737"/>
    </source>
</evidence>
<proteinExistence type="predicted"/>
<evidence type="ECO:0000256" key="1">
    <source>
        <dbReference type="ARBA" id="ARBA00022443"/>
    </source>
</evidence>
<evidence type="ECO:0000313" key="7">
    <source>
        <dbReference type="EnsemblMetazoa" id="XP_020914716.1"/>
    </source>
</evidence>
<dbReference type="Pfam" id="PF00018">
    <property type="entry name" value="SH3_1"/>
    <property type="match status" value="2"/>
</dbReference>
<reference evidence="7" key="1">
    <citation type="submission" date="2022-11" db="UniProtKB">
        <authorList>
            <consortium name="EnsemblMetazoa"/>
        </authorList>
    </citation>
    <scope>IDENTIFICATION</scope>
</reference>
<dbReference type="SMART" id="SM00326">
    <property type="entry name" value="SH3"/>
    <property type="match status" value="3"/>
</dbReference>
<feature type="compositionally biased region" description="Polar residues" evidence="4">
    <location>
        <begin position="464"/>
        <end position="480"/>
    </location>
</feature>
<dbReference type="PANTHER" id="PTHR15706:SF2">
    <property type="entry name" value="SH3 AND PX DOMAIN-CONTAINING PROTEIN 2A"/>
    <property type="match status" value="1"/>
</dbReference>
<evidence type="ECO:0000256" key="4">
    <source>
        <dbReference type="SAM" id="MobiDB-lite"/>
    </source>
</evidence>
<dbReference type="GeneID" id="110252277"/>
<dbReference type="GO" id="GO:0005737">
    <property type="term" value="C:cytoplasm"/>
    <property type="evidence" value="ECO:0007669"/>
    <property type="project" value="TreeGrafter"/>
</dbReference>
<keyword evidence="2" id="KW-0677">Repeat</keyword>